<dbReference type="AlphaFoldDB" id="A0A176WTB5"/>
<reference evidence="2 3" key="1">
    <citation type="submission" date="2016-05" db="EMBL/GenBank/DDBJ databases">
        <authorList>
            <person name="Lavstsen T."/>
            <person name="Jespersen J.S."/>
        </authorList>
    </citation>
    <scope>NUCLEOTIDE SEQUENCE [LARGE SCALE GENOMIC DNA]</scope>
    <source>
        <strain evidence="2 3">KCJ1736</strain>
    </source>
</reference>
<comment type="caution">
    <text evidence="2">The sequence shown here is derived from an EMBL/GenBank/DDBJ whole genome shotgun (WGS) entry which is preliminary data.</text>
</comment>
<dbReference type="RefSeq" id="WP_063951758.1">
    <property type="nucleotide sequence ID" value="NZ_LXPS01000041.1"/>
</dbReference>
<evidence type="ECO:0000313" key="2">
    <source>
        <dbReference type="EMBL" id="OAE36349.1"/>
    </source>
</evidence>
<proteinExistence type="predicted"/>
<feature type="region of interest" description="Disordered" evidence="1">
    <location>
        <begin position="14"/>
        <end position="43"/>
    </location>
</feature>
<feature type="compositionally biased region" description="Polar residues" evidence="1">
    <location>
        <begin position="21"/>
        <end position="43"/>
    </location>
</feature>
<name>A0A176WTB5_AGRTU</name>
<organism evidence="2 3">
    <name type="scientific">Agrobacterium tumefaciens</name>
    <dbReference type="NCBI Taxonomy" id="358"/>
    <lineage>
        <taxon>Bacteria</taxon>
        <taxon>Pseudomonadati</taxon>
        <taxon>Pseudomonadota</taxon>
        <taxon>Alphaproteobacteria</taxon>
        <taxon>Hyphomicrobiales</taxon>
        <taxon>Rhizobiaceae</taxon>
        <taxon>Rhizobium/Agrobacterium group</taxon>
        <taxon>Agrobacterium</taxon>
        <taxon>Agrobacterium tumefaciens complex</taxon>
    </lineage>
</organism>
<accession>A0A176WTB5</accession>
<dbReference type="EMBL" id="LXPS01000041">
    <property type="protein sequence ID" value="OAE36349.1"/>
    <property type="molecule type" value="Genomic_DNA"/>
</dbReference>
<dbReference type="Proteomes" id="UP000077098">
    <property type="component" value="Unassembled WGS sequence"/>
</dbReference>
<protein>
    <submittedName>
        <fullName evidence="2">Uncharacterized protein</fullName>
    </submittedName>
</protein>
<evidence type="ECO:0000256" key="1">
    <source>
        <dbReference type="SAM" id="MobiDB-lite"/>
    </source>
</evidence>
<sequence length="146" mass="15482">MSSINRIGSAAMLYTRGRPQDVSQPAMGQTPQRSVSLNSAGSAPSIPSNLANALWLLQRQQGGALEEAPLQGGGPSAEEQELSKWAHMSLGEKIRAQYLEARGLSEGDLAAMPPDERKAIEDDIQKAIRTAMEAPKDDDVSGLAGI</sequence>
<evidence type="ECO:0000313" key="3">
    <source>
        <dbReference type="Proteomes" id="UP000077098"/>
    </source>
</evidence>
<gene>
    <name evidence="2" type="ORF">A7J57_07255</name>
</gene>